<comment type="caution">
    <text evidence="1">The sequence shown here is derived from an EMBL/GenBank/DDBJ whole genome shotgun (WGS) entry which is preliminary data.</text>
</comment>
<organism evidence="1 2">
    <name type="scientific">Schleiferilactobacillus harbinensis</name>
    <dbReference type="NCBI Taxonomy" id="304207"/>
    <lineage>
        <taxon>Bacteria</taxon>
        <taxon>Bacillati</taxon>
        <taxon>Bacillota</taxon>
        <taxon>Bacilli</taxon>
        <taxon>Lactobacillales</taxon>
        <taxon>Lactobacillaceae</taxon>
        <taxon>Schleiferilactobacillus</taxon>
    </lineage>
</organism>
<dbReference type="EMBL" id="JAQSGK010000015">
    <property type="protein sequence ID" value="MEE6715556.1"/>
    <property type="molecule type" value="Genomic_DNA"/>
</dbReference>
<dbReference type="RefSeq" id="WP_152319359.1">
    <property type="nucleotide sequence ID" value="NZ_CP045180.1"/>
</dbReference>
<protein>
    <recommendedName>
        <fullName evidence="3">F5/8 type C domain-containing protein</fullName>
    </recommendedName>
</protein>
<keyword evidence="2" id="KW-1185">Reference proteome</keyword>
<sequence length="181" mass="20470">MPPSAKSPIQPTSRKLWRLIARRFNNPTLSDGSLNYVASPDMVTTYVGDQQRTINLTRLLDDDPGSTNGDFKAPQIFDFGPDFRVRPTSFMIQARTGFPHRSQGTNVYGFLDGKAWTKLTEHMTDCVTMPQTFPMGKDKQAAYRYLKFQVDEPVLPTDPAYPGVIDYGEIHVFGERTLMTK</sequence>
<dbReference type="Proteomes" id="UP001330016">
    <property type="component" value="Unassembled WGS sequence"/>
</dbReference>
<evidence type="ECO:0000313" key="2">
    <source>
        <dbReference type="Proteomes" id="UP001330016"/>
    </source>
</evidence>
<proteinExistence type="predicted"/>
<accession>A0ABU7SYX5</accession>
<evidence type="ECO:0000313" key="1">
    <source>
        <dbReference type="EMBL" id="MEE6715556.1"/>
    </source>
</evidence>
<dbReference type="Gene3D" id="2.60.120.260">
    <property type="entry name" value="Galactose-binding domain-like"/>
    <property type="match status" value="1"/>
</dbReference>
<gene>
    <name evidence="1" type="ORF">PS435_06760</name>
</gene>
<name>A0ABU7SYX5_9LACO</name>
<reference evidence="1 2" key="1">
    <citation type="submission" date="2023-02" db="EMBL/GenBank/DDBJ databases">
        <title>The predominant lactic acid bacteria and yeasts involved in the spontaneous fermentation of millet during the production of the traditional porridge Hausa koko in Ghana.</title>
        <authorList>
            <person name="Atter A."/>
            <person name="Diaz M."/>
        </authorList>
    </citation>
    <scope>NUCLEOTIDE SEQUENCE [LARGE SCALE GENOMIC DNA]</scope>
    <source>
        <strain evidence="1 2">FI11640</strain>
    </source>
</reference>
<evidence type="ECO:0008006" key="3">
    <source>
        <dbReference type="Google" id="ProtNLM"/>
    </source>
</evidence>